<feature type="transmembrane region" description="Helical" evidence="7">
    <location>
        <begin position="172"/>
        <end position="193"/>
    </location>
</feature>
<evidence type="ECO:0000256" key="3">
    <source>
        <dbReference type="ARBA" id="ARBA00022692"/>
    </source>
</evidence>
<evidence type="ECO:0000256" key="2">
    <source>
        <dbReference type="ARBA" id="ARBA00008816"/>
    </source>
</evidence>
<keyword evidence="6 7" id="KW-0472">Membrane</keyword>
<reference evidence="11 12" key="1">
    <citation type="submission" date="2025-04" db="UniProtKB">
        <authorList>
            <consortium name="RefSeq"/>
        </authorList>
    </citation>
    <scope>IDENTIFICATION</scope>
</reference>
<keyword evidence="5 7" id="KW-1133">Transmembrane helix</keyword>
<dbReference type="RefSeq" id="XP_010272415.1">
    <property type="nucleotide sequence ID" value="XM_010274113.2"/>
</dbReference>
<dbReference type="KEGG" id="nnu:104607946"/>
<dbReference type="eggNOG" id="KOG3030">
    <property type="taxonomic scope" value="Eukaryota"/>
</dbReference>
<keyword evidence="3 7" id="KW-0812">Transmembrane</keyword>
<dbReference type="OrthoDB" id="10030083at2759"/>
<feature type="domain" description="Phosphatidic acid phosphatase type 2/haloperoxidase" evidence="9">
    <location>
        <begin position="170"/>
        <end position="312"/>
    </location>
</feature>
<dbReference type="Pfam" id="PF01569">
    <property type="entry name" value="PAP2"/>
    <property type="match status" value="1"/>
</dbReference>
<dbReference type="SMART" id="SM00014">
    <property type="entry name" value="acidPPc"/>
    <property type="match status" value="1"/>
</dbReference>
<feature type="transmembrane region" description="Helical" evidence="7">
    <location>
        <begin position="98"/>
        <end position="118"/>
    </location>
</feature>
<dbReference type="RefSeq" id="XP_019054348.1">
    <property type="nucleotide sequence ID" value="XM_019198803.1"/>
</dbReference>
<dbReference type="AlphaFoldDB" id="A0A1U8Q6B8"/>
<feature type="signal peptide" evidence="8">
    <location>
        <begin position="1"/>
        <end position="17"/>
    </location>
</feature>
<organism evidence="10 13">
    <name type="scientific">Nelumbo nucifera</name>
    <name type="common">Sacred lotus</name>
    <dbReference type="NCBI Taxonomy" id="4432"/>
    <lineage>
        <taxon>Eukaryota</taxon>
        <taxon>Viridiplantae</taxon>
        <taxon>Streptophyta</taxon>
        <taxon>Embryophyta</taxon>
        <taxon>Tracheophyta</taxon>
        <taxon>Spermatophyta</taxon>
        <taxon>Magnoliopsida</taxon>
        <taxon>Proteales</taxon>
        <taxon>Nelumbonaceae</taxon>
        <taxon>Nelumbo</taxon>
    </lineage>
</organism>
<evidence type="ECO:0000256" key="5">
    <source>
        <dbReference type="ARBA" id="ARBA00022989"/>
    </source>
</evidence>
<evidence type="ECO:0000313" key="12">
    <source>
        <dbReference type="RefSeq" id="XP_010273074.1"/>
    </source>
</evidence>
<dbReference type="SUPFAM" id="SSF48317">
    <property type="entry name" value="Acid phosphatase/Vanadium-dependent haloperoxidase"/>
    <property type="match status" value="1"/>
</dbReference>
<evidence type="ECO:0000256" key="1">
    <source>
        <dbReference type="ARBA" id="ARBA00004141"/>
    </source>
</evidence>
<protein>
    <submittedName>
        <fullName evidence="11 12">Lipid phosphate phosphatase 2-like isoform X1</fullName>
    </submittedName>
</protein>
<dbReference type="InterPro" id="IPR043216">
    <property type="entry name" value="PAP-like"/>
</dbReference>
<dbReference type="Proteomes" id="UP000189703">
    <property type="component" value="Unplaced"/>
</dbReference>
<dbReference type="GO" id="GO:0006644">
    <property type="term" value="P:phospholipid metabolic process"/>
    <property type="evidence" value="ECO:0000318"/>
    <property type="project" value="GO_Central"/>
</dbReference>
<feature type="transmembrane region" description="Helical" evidence="7">
    <location>
        <begin position="266"/>
        <end position="285"/>
    </location>
</feature>
<dbReference type="InterPro" id="IPR002156">
    <property type="entry name" value="RNaseH_domain"/>
</dbReference>
<proteinExistence type="inferred from homology"/>
<dbReference type="PANTHER" id="PTHR10165:SF193">
    <property type="entry name" value="LIPID PHOSPHATE PHOSPHATASE 2-LIKE"/>
    <property type="match status" value="1"/>
</dbReference>
<dbReference type="PANTHER" id="PTHR10165">
    <property type="entry name" value="LIPID PHOSPHATE PHOSPHATASE"/>
    <property type="match status" value="1"/>
</dbReference>
<evidence type="ECO:0000313" key="13">
    <source>
        <dbReference type="RefSeq" id="XP_019054348.1"/>
    </source>
</evidence>
<sequence length="404" mass="45724">MKLVVFFLVSQLSGLIGHGISPRGGLLTVIQGLKLLSLKGWKEVDVEGDCQTVISWVKNREEIPWTMRPMERMREVQLSAHTVKSHGVSVTKFHMHDWLMLLFLVVIKIILTVIHPFYRFVGKDMMNGLKYPLKDSTVPMWTVPIFTVLLPIVIFIAFYFCRRDIYDLHNSILGLLFSVLITIVITDAIKNAVGRPRPDFFWRCFPDGKDVYDQLGNVICHGKANVIKDGHKSFPSGHTSWSFSGLGFLSLYLSGKIKAFDHRGHVAKLCIIFLPLLVASLVGISRVDDYKHHWQDVFAGGLLGFTVATLCYLQFFPPPYHTNGCRSYAYLRMLEAANASEQPTNAVSTLNVDAMRVQQQVEQNNNQLRRLSDTNGSNNTLDELESGMRAQAELMPLLLKVSRR</sequence>
<dbReference type="GO" id="GO:0008195">
    <property type="term" value="F:phosphatidate phosphatase activity"/>
    <property type="evidence" value="ECO:0000318"/>
    <property type="project" value="GO_Central"/>
</dbReference>
<evidence type="ECO:0000313" key="10">
    <source>
        <dbReference type="Proteomes" id="UP000189703"/>
    </source>
</evidence>
<keyword evidence="10" id="KW-1185">Reference proteome</keyword>
<dbReference type="CDD" id="cd03390">
    <property type="entry name" value="PAP2_containing_1_like"/>
    <property type="match status" value="1"/>
</dbReference>
<dbReference type="FunFam" id="1.20.144.10:FF:000001">
    <property type="entry name" value="Lipid phosphate phosphatase 2"/>
    <property type="match status" value="1"/>
</dbReference>
<dbReference type="OMA" id="IEPYSKE"/>
<dbReference type="STRING" id="4432.A0A1U8Q6B8"/>
<feature type="transmembrane region" description="Helical" evidence="7">
    <location>
        <begin position="297"/>
        <end position="316"/>
    </location>
</feature>
<accession>A0A1U8Q6B8</accession>
<dbReference type="GO" id="GO:0016020">
    <property type="term" value="C:membrane"/>
    <property type="evidence" value="ECO:0000318"/>
    <property type="project" value="GO_Central"/>
</dbReference>
<evidence type="ECO:0000259" key="9">
    <source>
        <dbReference type="SMART" id="SM00014"/>
    </source>
</evidence>
<dbReference type="Gene3D" id="1.20.144.10">
    <property type="entry name" value="Phosphatidic acid phosphatase type 2/haloperoxidase"/>
    <property type="match status" value="1"/>
</dbReference>
<gene>
    <name evidence="11 12 13" type="primary">LOC104607946</name>
</gene>
<keyword evidence="8" id="KW-0732">Signal</keyword>
<evidence type="ECO:0000256" key="7">
    <source>
        <dbReference type="SAM" id="Phobius"/>
    </source>
</evidence>
<dbReference type="GO" id="GO:0003676">
    <property type="term" value="F:nucleic acid binding"/>
    <property type="evidence" value="ECO:0007669"/>
    <property type="project" value="InterPro"/>
</dbReference>
<comment type="subcellular location">
    <subcellularLocation>
        <location evidence="1">Membrane</location>
        <topology evidence="1">Multi-pass membrane protein</topology>
    </subcellularLocation>
</comment>
<dbReference type="GeneID" id="104607946"/>
<evidence type="ECO:0000313" key="11">
    <source>
        <dbReference type="RefSeq" id="XP_010272415.1"/>
    </source>
</evidence>
<dbReference type="RefSeq" id="XP_010273074.1">
    <property type="nucleotide sequence ID" value="XM_010274772.2"/>
</dbReference>
<dbReference type="Pfam" id="PF13456">
    <property type="entry name" value="RVT_3"/>
    <property type="match status" value="1"/>
</dbReference>
<comment type="similarity">
    <text evidence="2">Belongs to the PA-phosphatase related phosphoesterase family.</text>
</comment>
<dbReference type="GO" id="GO:0004523">
    <property type="term" value="F:RNA-DNA hybrid ribonuclease activity"/>
    <property type="evidence" value="ECO:0007669"/>
    <property type="project" value="InterPro"/>
</dbReference>
<evidence type="ECO:0000256" key="4">
    <source>
        <dbReference type="ARBA" id="ARBA00022801"/>
    </source>
</evidence>
<evidence type="ECO:0000256" key="6">
    <source>
        <dbReference type="ARBA" id="ARBA00023136"/>
    </source>
</evidence>
<feature type="transmembrane region" description="Helical" evidence="7">
    <location>
        <begin position="138"/>
        <end position="160"/>
    </location>
</feature>
<dbReference type="InterPro" id="IPR000326">
    <property type="entry name" value="PAP2/HPO"/>
</dbReference>
<keyword evidence="4" id="KW-0378">Hydrolase</keyword>
<name>A0A1U8Q6B8_NELNU</name>
<evidence type="ECO:0000256" key="8">
    <source>
        <dbReference type="SAM" id="SignalP"/>
    </source>
</evidence>
<dbReference type="InterPro" id="IPR036938">
    <property type="entry name" value="PAP2/HPO_sf"/>
</dbReference>
<dbReference type="GO" id="GO:0046839">
    <property type="term" value="P:phospholipid dephosphorylation"/>
    <property type="evidence" value="ECO:0000318"/>
    <property type="project" value="GO_Central"/>
</dbReference>
<feature type="chain" id="PRO_5010666073" evidence="8">
    <location>
        <begin position="18"/>
        <end position="404"/>
    </location>
</feature>